<evidence type="ECO:0000259" key="2">
    <source>
        <dbReference type="PROSITE" id="PS50158"/>
    </source>
</evidence>
<accession>A0A392W302</accession>
<dbReference type="Proteomes" id="UP000265520">
    <property type="component" value="Unassembled WGS sequence"/>
</dbReference>
<dbReference type="EMBL" id="LXQA011373172">
    <property type="protein sequence ID" value="MCI95008.1"/>
    <property type="molecule type" value="Genomic_DNA"/>
</dbReference>
<proteinExistence type="predicted"/>
<feature type="non-terminal residue" evidence="3">
    <location>
        <position position="56"/>
    </location>
</feature>
<dbReference type="AlphaFoldDB" id="A0A392W302"/>
<keyword evidence="1" id="KW-0862">Zinc</keyword>
<dbReference type="Gene3D" id="4.10.60.10">
    <property type="entry name" value="Zinc finger, CCHC-type"/>
    <property type="match status" value="1"/>
</dbReference>
<feature type="domain" description="CCHC-type" evidence="2">
    <location>
        <begin position="14"/>
        <end position="29"/>
    </location>
</feature>
<keyword evidence="4" id="KW-1185">Reference proteome</keyword>
<evidence type="ECO:0000256" key="1">
    <source>
        <dbReference type="PROSITE-ProRule" id="PRU00047"/>
    </source>
</evidence>
<dbReference type="Pfam" id="PF00098">
    <property type="entry name" value="zf-CCHC"/>
    <property type="match status" value="1"/>
</dbReference>
<sequence length="56" mass="6255">MGHHVDECKIPDIKCFKCGKLGHKSFECKAAVTCYNYGEDSHISPDCKKLKKVVGK</sequence>
<dbReference type="GO" id="GO:0008270">
    <property type="term" value="F:zinc ion binding"/>
    <property type="evidence" value="ECO:0007669"/>
    <property type="project" value="UniProtKB-KW"/>
</dbReference>
<evidence type="ECO:0000313" key="4">
    <source>
        <dbReference type="Proteomes" id="UP000265520"/>
    </source>
</evidence>
<reference evidence="3 4" key="1">
    <citation type="journal article" date="2018" name="Front. Plant Sci.">
        <title>Red Clover (Trifolium pratense) and Zigzag Clover (T. medium) - A Picture of Genomic Similarities and Differences.</title>
        <authorList>
            <person name="Dluhosova J."/>
            <person name="Istvanek J."/>
            <person name="Nedelnik J."/>
            <person name="Repkova J."/>
        </authorList>
    </citation>
    <scope>NUCLEOTIDE SEQUENCE [LARGE SCALE GENOMIC DNA]</scope>
    <source>
        <strain evidence="4">cv. 10/8</strain>
        <tissue evidence="3">Leaf</tissue>
    </source>
</reference>
<dbReference type="GO" id="GO:0003676">
    <property type="term" value="F:nucleic acid binding"/>
    <property type="evidence" value="ECO:0007669"/>
    <property type="project" value="InterPro"/>
</dbReference>
<dbReference type="SMART" id="SM00343">
    <property type="entry name" value="ZnF_C2HC"/>
    <property type="match status" value="2"/>
</dbReference>
<keyword evidence="1" id="KW-0479">Metal-binding</keyword>
<keyword evidence="1" id="KW-0863">Zinc-finger</keyword>
<organism evidence="3 4">
    <name type="scientific">Trifolium medium</name>
    <dbReference type="NCBI Taxonomy" id="97028"/>
    <lineage>
        <taxon>Eukaryota</taxon>
        <taxon>Viridiplantae</taxon>
        <taxon>Streptophyta</taxon>
        <taxon>Embryophyta</taxon>
        <taxon>Tracheophyta</taxon>
        <taxon>Spermatophyta</taxon>
        <taxon>Magnoliopsida</taxon>
        <taxon>eudicotyledons</taxon>
        <taxon>Gunneridae</taxon>
        <taxon>Pentapetalae</taxon>
        <taxon>rosids</taxon>
        <taxon>fabids</taxon>
        <taxon>Fabales</taxon>
        <taxon>Fabaceae</taxon>
        <taxon>Papilionoideae</taxon>
        <taxon>50 kb inversion clade</taxon>
        <taxon>NPAAA clade</taxon>
        <taxon>Hologalegina</taxon>
        <taxon>IRL clade</taxon>
        <taxon>Trifolieae</taxon>
        <taxon>Trifolium</taxon>
    </lineage>
</organism>
<evidence type="ECO:0000313" key="3">
    <source>
        <dbReference type="EMBL" id="MCI95008.1"/>
    </source>
</evidence>
<name>A0A392W302_9FABA</name>
<dbReference type="PROSITE" id="PS50158">
    <property type="entry name" value="ZF_CCHC"/>
    <property type="match status" value="1"/>
</dbReference>
<dbReference type="InterPro" id="IPR001878">
    <property type="entry name" value="Znf_CCHC"/>
</dbReference>
<dbReference type="InterPro" id="IPR036875">
    <property type="entry name" value="Znf_CCHC_sf"/>
</dbReference>
<dbReference type="SUPFAM" id="SSF57756">
    <property type="entry name" value="Retrovirus zinc finger-like domains"/>
    <property type="match status" value="1"/>
</dbReference>
<protein>
    <submittedName>
        <fullName evidence="3">Cellular nucleic acid-binding protein</fullName>
    </submittedName>
</protein>
<comment type="caution">
    <text evidence="3">The sequence shown here is derived from an EMBL/GenBank/DDBJ whole genome shotgun (WGS) entry which is preliminary data.</text>
</comment>